<proteinExistence type="predicted"/>
<dbReference type="InterPro" id="IPR011990">
    <property type="entry name" value="TPR-like_helical_dom_sf"/>
</dbReference>
<dbReference type="AlphaFoldDB" id="A0A9P4GVW4"/>
<dbReference type="SUPFAM" id="SSF48452">
    <property type="entry name" value="TPR-like"/>
    <property type="match status" value="1"/>
</dbReference>
<sequence>KRVLGEEHPDTLTSMHNLAYTLRSQGYYNKAFVLLERCYQLRWQILGNQHPHTQLSLNALNSWRAD</sequence>
<protein>
    <recommendedName>
        <fullName evidence="3">Tetratricopeptide repeat protein</fullName>
    </recommendedName>
</protein>
<evidence type="ECO:0000313" key="1">
    <source>
        <dbReference type="EMBL" id="KAF2022766.1"/>
    </source>
</evidence>
<evidence type="ECO:0000313" key="2">
    <source>
        <dbReference type="Proteomes" id="UP000799777"/>
    </source>
</evidence>
<reference evidence="1" key="1">
    <citation type="journal article" date="2020" name="Stud. Mycol.">
        <title>101 Dothideomycetes genomes: a test case for predicting lifestyles and emergence of pathogens.</title>
        <authorList>
            <person name="Haridas S."/>
            <person name="Albert R."/>
            <person name="Binder M."/>
            <person name="Bloem J."/>
            <person name="Labutti K."/>
            <person name="Salamov A."/>
            <person name="Andreopoulos B."/>
            <person name="Baker S."/>
            <person name="Barry K."/>
            <person name="Bills G."/>
            <person name="Bluhm B."/>
            <person name="Cannon C."/>
            <person name="Castanera R."/>
            <person name="Culley D."/>
            <person name="Daum C."/>
            <person name="Ezra D."/>
            <person name="Gonzalez J."/>
            <person name="Henrissat B."/>
            <person name="Kuo A."/>
            <person name="Liang C."/>
            <person name="Lipzen A."/>
            <person name="Lutzoni F."/>
            <person name="Magnuson J."/>
            <person name="Mondo S."/>
            <person name="Nolan M."/>
            <person name="Ohm R."/>
            <person name="Pangilinan J."/>
            <person name="Park H.-J."/>
            <person name="Ramirez L."/>
            <person name="Alfaro M."/>
            <person name="Sun H."/>
            <person name="Tritt A."/>
            <person name="Yoshinaga Y."/>
            <person name="Zwiers L.-H."/>
            <person name="Turgeon B."/>
            <person name="Goodwin S."/>
            <person name="Spatafora J."/>
            <person name="Crous P."/>
            <person name="Grigoriev I."/>
        </authorList>
    </citation>
    <scope>NUCLEOTIDE SEQUENCE</scope>
    <source>
        <strain evidence="1">CBS 110217</strain>
    </source>
</reference>
<keyword evidence="2" id="KW-1185">Reference proteome</keyword>
<dbReference type="Gene3D" id="1.25.40.10">
    <property type="entry name" value="Tetratricopeptide repeat domain"/>
    <property type="match status" value="1"/>
</dbReference>
<feature type="non-terminal residue" evidence="1">
    <location>
        <position position="1"/>
    </location>
</feature>
<dbReference type="Pfam" id="PF13374">
    <property type="entry name" value="TPR_10"/>
    <property type="match status" value="1"/>
</dbReference>
<accession>A0A9P4GVW4</accession>
<dbReference type="Proteomes" id="UP000799777">
    <property type="component" value="Unassembled WGS sequence"/>
</dbReference>
<evidence type="ECO:0008006" key="3">
    <source>
        <dbReference type="Google" id="ProtNLM"/>
    </source>
</evidence>
<comment type="caution">
    <text evidence="1">The sequence shown here is derived from an EMBL/GenBank/DDBJ whole genome shotgun (WGS) entry which is preliminary data.</text>
</comment>
<gene>
    <name evidence="1" type="ORF">EK21DRAFT_82453</name>
</gene>
<dbReference type="OrthoDB" id="5986190at2759"/>
<name>A0A9P4GVW4_9PLEO</name>
<dbReference type="EMBL" id="ML978447">
    <property type="protein sequence ID" value="KAF2022766.1"/>
    <property type="molecule type" value="Genomic_DNA"/>
</dbReference>
<organism evidence="1 2">
    <name type="scientific">Setomelanomma holmii</name>
    <dbReference type="NCBI Taxonomy" id="210430"/>
    <lineage>
        <taxon>Eukaryota</taxon>
        <taxon>Fungi</taxon>
        <taxon>Dikarya</taxon>
        <taxon>Ascomycota</taxon>
        <taxon>Pezizomycotina</taxon>
        <taxon>Dothideomycetes</taxon>
        <taxon>Pleosporomycetidae</taxon>
        <taxon>Pleosporales</taxon>
        <taxon>Pleosporineae</taxon>
        <taxon>Phaeosphaeriaceae</taxon>
        <taxon>Setomelanomma</taxon>
    </lineage>
</organism>